<keyword evidence="3" id="KW-1185">Reference proteome</keyword>
<feature type="compositionally biased region" description="Basic and acidic residues" evidence="1">
    <location>
        <begin position="65"/>
        <end position="87"/>
    </location>
</feature>
<evidence type="ECO:0000313" key="4">
    <source>
        <dbReference type="WBParaSite" id="PSU_v2.g4210.t1"/>
    </source>
</evidence>
<sequence length="126" mass="13662">MIETAADRQAKAAEKVKADQKAAAEKLTTPQTSPPNSPYSGQSEEDEEVLKNLEKLKNRGKKPAAKKEEPKKPGPSKKGKEGRKWDLGGKAADAAVLDYSAASPDDSKITAETEEDKKFYEQNVSS</sequence>
<proteinExistence type="predicted"/>
<evidence type="ECO:0000256" key="1">
    <source>
        <dbReference type="SAM" id="MobiDB-lite"/>
    </source>
</evidence>
<dbReference type="AlphaFoldDB" id="A0A914YU88"/>
<feature type="compositionally biased region" description="Basic and acidic residues" evidence="1">
    <location>
        <begin position="1"/>
        <end position="24"/>
    </location>
</feature>
<evidence type="ECO:0000259" key="2">
    <source>
        <dbReference type="Pfam" id="PF04086"/>
    </source>
</evidence>
<dbReference type="WBParaSite" id="PSU_v2.g4210.t1">
    <property type="protein sequence ID" value="PSU_v2.g4210.t1"/>
    <property type="gene ID" value="PSU_v2.g4210"/>
</dbReference>
<dbReference type="InterPro" id="IPR007222">
    <property type="entry name" value="Sig_recog_particle_rcpt_asu_N"/>
</dbReference>
<feature type="compositionally biased region" description="Basic and acidic residues" evidence="1">
    <location>
        <begin position="105"/>
        <end position="120"/>
    </location>
</feature>
<name>A0A914YU88_9BILA</name>
<dbReference type="Proteomes" id="UP000887577">
    <property type="component" value="Unplaced"/>
</dbReference>
<dbReference type="Pfam" id="PF04086">
    <property type="entry name" value="SRP-alpha_N"/>
    <property type="match status" value="1"/>
</dbReference>
<dbReference type="GO" id="GO:0005525">
    <property type="term" value="F:GTP binding"/>
    <property type="evidence" value="ECO:0007669"/>
    <property type="project" value="InterPro"/>
</dbReference>
<feature type="domain" description="Signal recognition particle receptor alpha subunit N-terminal" evidence="2">
    <location>
        <begin position="11"/>
        <end position="115"/>
    </location>
</feature>
<evidence type="ECO:0000313" key="3">
    <source>
        <dbReference type="Proteomes" id="UP000887577"/>
    </source>
</evidence>
<dbReference type="GO" id="GO:0005047">
    <property type="term" value="F:signal recognition particle binding"/>
    <property type="evidence" value="ECO:0007669"/>
    <property type="project" value="InterPro"/>
</dbReference>
<accession>A0A914YU88</accession>
<dbReference type="GO" id="GO:0005785">
    <property type="term" value="C:signal recognition particle receptor complex"/>
    <property type="evidence" value="ECO:0007669"/>
    <property type="project" value="InterPro"/>
</dbReference>
<organism evidence="3 4">
    <name type="scientific">Panagrolaimus superbus</name>
    <dbReference type="NCBI Taxonomy" id="310955"/>
    <lineage>
        <taxon>Eukaryota</taxon>
        <taxon>Metazoa</taxon>
        <taxon>Ecdysozoa</taxon>
        <taxon>Nematoda</taxon>
        <taxon>Chromadorea</taxon>
        <taxon>Rhabditida</taxon>
        <taxon>Tylenchina</taxon>
        <taxon>Panagrolaimomorpha</taxon>
        <taxon>Panagrolaimoidea</taxon>
        <taxon>Panagrolaimidae</taxon>
        <taxon>Panagrolaimus</taxon>
    </lineage>
</organism>
<dbReference type="GO" id="GO:0003924">
    <property type="term" value="F:GTPase activity"/>
    <property type="evidence" value="ECO:0007669"/>
    <property type="project" value="InterPro"/>
</dbReference>
<feature type="region of interest" description="Disordered" evidence="1">
    <location>
        <begin position="1"/>
        <end position="126"/>
    </location>
</feature>
<reference evidence="4" key="1">
    <citation type="submission" date="2022-11" db="UniProtKB">
        <authorList>
            <consortium name="WormBaseParasite"/>
        </authorList>
    </citation>
    <scope>IDENTIFICATION</scope>
</reference>
<dbReference type="GO" id="GO:0006886">
    <property type="term" value="P:intracellular protein transport"/>
    <property type="evidence" value="ECO:0007669"/>
    <property type="project" value="InterPro"/>
</dbReference>
<protein>
    <submittedName>
        <fullName evidence="4">Signal recognition particle receptor alpha subunit N-terminal domain-containing protein</fullName>
    </submittedName>
</protein>
<feature type="compositionally biased region" description="Low complexity" evidence="1">
    <location>
        <begin position="91"/>
        <end position="103"/>
    </location>
</feature>